<reference evidence="1" key="1">
    <citation type="submission" date="2021-01" db="EMBL/GenBank/DDBJ databases">
        <title>Whole genome shotgun sequence of Spirilliplanes yamanashiensis NBRC 15828.</title>
        <authorList>
            <person name="Komaki H."/>
            <person name="Tamura T."/>
        </authorList>
    </citation>
    <scope>NUCLEOTIDE SEQUENCE</scope>
    <source>
        <strain evidence="1">NBRC 15828</strain>
    </source>
</reference>
<dbReference type="RefSeq" id="WP_203940866.1">
    <property type="nucleotide sequence ID" value="NZ_BAAAGJ010000003.1"/>
</dbReference>
<comment type="caution">
    <text evidence="1">The sequence shown here is derived from an EMBL/GenBank/DDBJ whole genome shotgun (WGS) entry which is preliminary data.</text>
</comment>
<organism evidence="1 2">
    <name type="scientific">Spirilliplanes yamanashiensis</name>
    <dbReference type="NCBI Taxonomy" id="42233"/>
    <lineage>
        <taxon>Bacteria</taxon>
        <taxon>Bacillati</taxon>
        <taxon>Actinomycetota</taxon>
        <taxon>Actinomycetes</taxon>
        <taxon>Micromonosporales</taxon>
        <taxon>Micromonosporaceae</taxon>
        <taxon>Spirilliplanes</taxon>
    </lineage>
</organism>
<proteinExistence type="predicted"/>
<protein>
    <submittedName>
        <fullName evidence="1">Uncharacterized protein</fullName>
    </submittedName>
</protein>
<sequence>MQEPDAQDLPWQLHLGRVHVEEKPTLVGLYRDATGSEPGRLVAWVVALPEGGAVLLPVDGPDKRPVLTTLRGIRRRWARALGAKLVRVTGREALHLAA</sequence>
<accession>A0A8J4DLR3</accession>
<gene>
    <name evidence="1" type="ORF">Sya03_50050</name>
</gene>
<dbReference type="AlphaFoldDB" id="A0A8J4DLR3"/>
<evidence type="ECO:0000313" key="2">
    <source>
        <dbReference type="Proteomes" id="UP000652013"/>
    </source>
</evidence>
<keyword evidence="2" id="KW-1185">Reference proteome</keyword>
<dbReference type="EMBL" id="BOOY01000036">
    <property type="protein sequence ID" value="GIJ05653.1"/>
    <property type="molecule type" value="Genomic_DNA"/>
</dbReference>
<dbReference type="Proteomes" id="UP000652013">
    <property type="component" value="Unassembled WGS sequence"/>
</dbReference>
<evidence type="ECO:0000313" key="1">
    <source>
        <dbReference type="EMBL" id="GIJ05653.1"/>
    </source>
</evidence>
<name>A0A8J4DLR3_9ACTN</name>